<name>A0AAW2S7A2_SESRA</name>
<evidence type="ECO:0000256" key="5">
    <source>
        <dbReference type="ARBA" id="ARBA00022840"/>
    </source>
</evidence>
<proteinExistence type="inferred from homology"/>
<feature type="domain" description="Disease resistance N-terminal" evidence="7">
    <location>
        <begin position="7"/>
        <end position="86"/>
    </location>
</feature>
<gene>
    <name evidence="10" type="ORF">Sradi_2705600</name>
</gene>
<dbReference type="FunFam" id="3.40.50.300:FF:001091">
    <property type="entry name" value="Probable disease resistance protein At1g61300"/>
    <property type="match status" value="1"/>
</dbReference>
<evidence type="ECO:0000259" key="9">
    <source>
        <dbReference type="Pfam" id="PF23598"/>
    </source>
</evidence>
<feature type="domain" description="Disease resistance protein winged helix" evidence="8">
    <location>
        <begin position="355"/>
        <end position="423"/>
    </location>
</feature>
<evidence type="ECO:0000256" key="1">
    <source>
        <dbReference type="ARBA" id="ARBA00008894"/>
    </source>
</evidence>
<dbReference type="Gene3D" id="1.20.5.4130">
    <property type="match status" value="1"/>
</dbReference>
<keyword evidence="5" id="KW-0067">ATP-binding</keyword>
<comment type="similarity">
    <text evidence="1">Belongs to the disease resistance NB-LRR family.</text>
</comment>
<dbReference type="InterPro" id="IPR058922">
    <property type="entry name" value="WHD_DRP"/>
</dbReference>
<dbReference type="PANTHER" id="PTHR36766">
    <property type="entry name" value="PLANT BROAD-SPECTRUM MILDEW RESISTANCE PROTEIN RPW8"/>
    <property type="match status" value="1"/>
</dbReference>
<dbReference type="Pfam" id="PF18052">
    <property type="entry name" value="Rx_N"/>
    <property type="match status" value="1"/>
</dbReference>
<dbReference type="InterPro" id="IPR055414">
    <property type="entry name" value="LRR_R13L4/SHOC2-like"/>
</dbReference>
<reference evidence="10" key="1">
    <citation type="submission" date="2020-06" db="EMBL/GenBank/DDBJ databases">
        <authorList>
            <person name="Li T."/>
            <person name="Hu X."/>
            <person name="Zhang T."/>
            <person name="Song X."/>
            <person name="Zhang H."/>
            <person name="Dai N."/>
            <person name="Sheng W."/>
            <person name="Hou X."/>
            <person name="Wei L."/>
        </authorList>
    </citation>
    <scope>NUCLEOTIDE SEQUENCE</scope>
    <source>
        <strain evidence="10">G02</strain>
        <tissue evidence="10">Leaf</tissue>
    </source>
</reference>
<evidence type="ECO:0000256" key="2">
    <source>
        <dbReference type="ARBA" id="ARBA00022737"/>
    </source>
</evidence>
<evidence type="ECO:0000259" key="6">
    <source>
        <dbReference type="Pfam" id="PF00931"/>
    </source>
</evidence>
<dbReference type="PANTHER" id="PTHR36766:SF70">
    <property type="entry name" value="DISEASE RESISTANCE PROTEIN RGA4"/>
    <property type="match status" value="1"/>
</dbReference>
<feature type="domain" description="NB-ARC" evidence="6">
    <location>
        <begin position="172"/>
        <end position="337"/>
    </location>
</feature>
<keyword evidence="3" id="KW-0547">Nucleotide-binding</keyword>
<evidence type="ECO:0000259" key="8">
    <source>
        <dbReference type="Pfam" id="PF23559"/>
    </source>
</evidence>
<keyword evidence="4" id="KW-0611">Plant defense</keyword>
<dbReference type="InterPro" id="IPR002182">
    <property type="entry name" value="NB-ARC"/>
</dbReference>
<dbReference type="SUPFAM" id="SSF52540">
    <property type="entry name" value="P-loop containing nucleoside triphosphate hydrolases"/>
    <property type="match status" value="1"/>
</dbReference>
<dbReference type="Gene3D" id="3.40.50.300">
    <property type="entry name" value="P-loop containing nucleotide triphosphate hydrolases"/>
    <property type="match status" value="1"/>
</dbReference>
<dbReference type="InterPro" id="IPR032675">
    <property type="entry name" value="LRR_dom_sf"/>
</dbReference>
<accession>A0AAW2S7A2</accession>
<dbReference type="Pfam" id="PF23598">
    <property type="entry name" value="LRR_14"/>
    <property type="match status" value="1"/>
</dbReference>
<dbReference type="GO" id="GO:0043531">
    <property type="term" value="F:ADP binding"/>
    <property type="evidence" value="ECO:0007669"/>
    <property type="project" value="InterPro"/>
</dbReference>
<protein>
    <submittedName>
        <fullName evidence="10">Disease resistance protein RXW24L</fullName>
    </submittedName>
</protein>
<feature type="domain" description="Disease resistance R13L4/SHOC-2-like LRR" evidence="9">
    <location>
        <begin position="501"/>
        <end position="828"/>
    </location>
</feature>
<dbReference type="EMBL" id="JACGWJ010000011">
    <property type="protein sequence ID" value="KAL0388238.1"/>
    <property type="molecule type" value="Genomic_DNA"/>
</dbReference>
<sequence length="848" mass="99131">MAEAAFTFLLENVKTAVGKQYRLLSGEKIKEQEEYLRKELQLIKALQKHAERRRSGDERIRLLSRNIIYLLYRLEDAMENITMEVEYPGVKFFRRLVQMASTDAGEFDAEFEEIRNRGDHLSRIVKVIGVNEAVTESSSAGNQRARLSRQTNDHQRKEHFVGRVEEMELLDSYIKDPKCQVIAIWGMGGSGKTALAKKLYQDFQDSNHFYAVAWVHVSQDFEPRRIFEDLYQQFYPYNREDVSEITTEELARQVWEIQRDRKCLVVLDEIWSPDAWETLRIAFPYAETASKILITTRVRHVAEVVAVVAEKSYIHRLRYLTEDESCQLFRERVLQMDLPDNEADKILEMGREVVRFCEEKLCLLWVADGLISLPHSSGLRLKDVAEEYLDDLAQRSIVEVHEEEVPTVTWFKSCLINQLMRNLSLFKSKEQFFFRVEDFRHGYRPMHDSLSQNQAYRLAINFDMYEDGYDFCLKDNEKKHIRCLLLSVKEDNQSFMWPRKLSSLVAFKYLRILDFDGFDFQVIKRPRDIGKLVHLKYLSFKNCILPKLPSSVGNLTRLLVLDLRVQPLSKIAIPNILWKLKKLMHLYFPESFGTCDAGKLRLESLTQLETLVNFNTGMVNFEDLFQLSNLQYISSKIAGSSKEILCITRRMIGDNSLRTSLDIRNYHCDTEEKHSVLRNVLECESLTVFCMEGRIVRLPFQDRFPQNLAKIVLIGSHLSEDPMETLQHLRALRILILNDDAFVKDRMICSAGGFIELKHLELRNLQKLEKWTVQDQAMPKLSTLTIVNCGKLVMRPDELQIVRRLQQMNAWQIHEELENSLKTVEAQMRADNVQPLPKIMFEHPSDGR</sequence>
<dbReference type="PRINTS" id="PR00364">
    <property type="entry name" value="DISEASERSIST"/>
</dbReference>
<reference evidence="10" key="2">
    <citation type="journal article" date="2024" name="Plant">
        <title>Genomic evolution and insights into agronomic trait innovations of Sesamum species.</title>
        <authorList>
            <person name="Miao H."/>
            <person name="Wang L."/>
            <person name="Qu L."/>
            <person name="Liu H."/>
            <person name="Sun Y."/>
            <person name="Le M."/>
            <person name="Wang Q."/>
            <person name="Wei S."/>
            <person name="Zheng Y."/>
            <person name="Lin W."/>
            <person name="Duan Y."/>
            <person name="Cao H."/>
            <person name="Xiong S."/>
            <person name="Wang X."/>
            <person name="Wei L."/>
            <person name="Li C."/>
            <person name="Ma Q."/>
            <person name="Ju M."/>
            <person name="Zhao R."/>
            <person name="Li G."/>
            <person name="Mu C."/>
            <person name="Tian Q."/>
            <person name="Mei H."/>
            <person name="Zhang T."/>
            <person name="Gao T."/>
            <person name="Zhang H."/>
        </authorList>
    </citation>
    <scope>NUCLEOTIDE SEQUENCE</scope>
    <source>
        <strain evidence="10">G02</strain>
    </source>
</reference>
<dbReference type="AlphaFoldDB" id="A0AAW2S7A2"/>
<evidence type="ECO:0000313" key="10">
    <source>
        <dbReference type="EMBL" id="KAL0388238.1"/>
    </source>
</evidence>
<keyword evidence="2" id="KW-0677">Repeat</keyword>
<evidence type="ECO:0000256" key="4">
    <source>
        <dbReference type="ARBA" id="ARBA00022821"/>
    </source>
</evidence>
<dbReference type="Pfam" id="PF23559">
    <property type="entry name" value="WHD_DRP"/>
    <property type="match status" value="1"/>
</dbReference>
<organism evidence="10">
    <name type="scientific">Sesamum radiatum</name>
    <name type="common">Black benniseed</name>
    <dbReference type="NCBI Taxonomy" id="300843"/>
    <lineage>
        <taxon>Eukaryota</taxon>
        <taxon>Viridiplantae</taxon>
        <taxon>Streptophyta</taxon>
        <taxon>Embryophyta</taxon>
        <taxon>Tracheophyta</taxon>
        <taxon>Spermatophyta</taxon>
        <taxon>Magnoliopsida</taxon>
        <taxon>eudicotyledons</taxon>
        <taxon>Gunneridae</taxon>
        <taxon>Pentapetalae</taxon>
        <taxon>asterids</taxon>
        <taxon>lamiids</taxon>
        <taxon>Lamiales</taxon>
        <taxon>Pedaliaceae</taxon>
        <taxon>Sesamum</taxon>
    </lineage>
</organism>
<dbReference type="GO" id="GO:0006952">
    <property type="term" value="P:defense response"/>
    <property type="evidence" value="ECO:0007669"/>
    <property type="project" value="UniProtKB-KW"/>
</dbReference>
<dbReference type="GO" id="GO:0051707">
    <property type="term" value="P:response to other organism"/>
    <property type="evidence" value="ECO:0007669"/>
    <property type="project" value="UniProtKB-ARBA"/>
</dbReference>
<dbReference type="InterPro" id="IPR027417">
    <property type="entry name" value="P-loop_NTPase"/>
</dbReference>
<comment type="caution">
    <text evidence="10">The sequence shown here is derived from an EMBL/GenBank/DDBJ whole genome shotgun (WGS) entry which is preliminary data.</text>
</comment>
<dbReference type="SUPFAM" id="SSF52058">
    <property type="entry name" value="L domain-like"/>
    <property type="match status" value="1"/>
</dbReference>
<dbReference type="InterPro" id="IPR041118">
    <property type="entry name" value="Rx_N"/>
</dbReference>
<dbReference type="Pfam" id="PF00931">
    <property type="entry name" value="NB-ARC"/>
    <property type="match status" value="1"/>
</dbReference>
<dbReference type="GO" id="GO:0005524">
    <property type="term" value="F:ATP binding"/>
    <property type="evidence" value="ECO:0007669"/>
    <property type="project" value="UniProtKB-KW"/>
</dbReference>
<dbReference type="Gene3D" id="3.80.10.10">
    <property type="entry name" value="Ribonuclease Inhibitor"/>
    <property type="match status" value="1"/>
</dbReference>
<evidence type="ECO:0000259" key="7">
    <source>
        <dbReference type="Pfam" id="PF18052"/>
    </source>
</evidence>
<evidence type="ECO:0000256" key="3">
    <source>
        <dbReference type="ARBA" id="ARBA00022741"/>
    </source>
</evidence>